<dbReference type="PANTHER" id="PTHR10000:SF23">
    <property type="entry name" value="5-AMINO-6-(5-PHOSPHO-D-RIBITYLAMINO)URACIL PHOSPHATASE YITU"/>
    <property type="match status" value="1"/>
</dbReference>
<dbReference type="Proteomes" id="UP001596002">
    <property type="component" value="Unassembled WGS sequence"/>
</dbReference>
<evidence type="ECO:0000313" key="2">
    <source>
        <dbReference type="Proteomes" id="UP001596002"/>
    </source>
</evidence>
<evidence type="ECO:0000313" key="1">
    <source>
        <dbReference type="EMBL" id="MFC4767662.1"/>
    </source>
</evidence>
<dbReference type="SUPFAM" id="SSF56784">
    <property type="entry name" value="HAD-like"/>
    <property type="match status" value="1"/>
</dbReference>
<organism evidence="1 2">
    <name type="scientific">Effusibacillus consociatus</name>
    <dbReference type="NCBI Taxonomy" id="1117041"/>
    <lineage>
        <taxon>Bacteria</taxon>
        <taxon>Bacillati</taxon>
        <taxon>Bacillota</taxon>
        <taxon>Bacilli</taxon>
        <taxon>Bacillales</taxon>
        <taxon>Alicyclobacillaceae</taxon>
        <taxon>Effusibacillus</taxon>
    </lineage>
</organism>
<sequence>MKRSLIAIDLDGTTLTNNKTIAAQTKEAIKRVKELGHEVVIATGRPPRSSVNYHRELGLTTPLINFNGGLVHDPSNPRSDVHFPLDREVAMEIVEECKRFDVENVMIEVKDSFYVEQVDDLIHFLGDGSPPKGVGPIESYLLEHPTSILIRTSKDNIEPLRETLNEGYKGLVAHRYWSAPYDVIEVVKADVSKATGLMIVASALGIDREHVIAFGDEENDIEMIRWAGLGIAMGNANPLLKKVADRITDTNENNGLSSVLEELFLKDA</sequence>
<dbReference type="SFLD" id="SFLDG01140">
    <property type="entry name" value="C2.B:_Phosphomannomutase_and_P"/>
    <property type="match status" value="1"/>
</dbReference>
<dbReference type="InterPro" id="IPR023214">
    <property type="entry name" value="HAD_sf"/>
</dbReference>
<protein>
    <submittedName>
        <fullName evidence="1">Cof-type HAD-IIB family hydrolase</fullName>
        <ecNumber evidence="1">3.1.3.-</ecNumber>
    </submittedName>
</protein>
<gene>
    <name evidence="1" type="ORF">ACFO8Q_09840</name>
</gene>
<dbReference type="InterPro" id="IPR036412">
    <property type="entry name" value="HAD-like_sf"/>
</dbReference>
<dbReference type="NCBIfam" id="TIGR00099">
    <property type="entry name" value="Cof-subfamily"/>
    <property type="match status" value="1"/>
</dbReference>
<accession>A0ABV9Q2K3</accession>
<name>A0ABV9Q2K3_9BACL</name>
<dbReference type="EC" id="3.1.3.-" evidence="1"/>
<keyword evidence="1" id="KW-0378">Hydrolase</keyword>
<keyword evidence="2" id="KW-1185">Reference proteome</keyword>
<dbReference type="EMBL" id="JBHSHC010000080">
    <property type="protein sequence ID" value="MFC4767662.1"/>
    <property type="molecule type" value="Genomic_DNA"/>
</dbReference>
<dbReference type="PANTHER" id="PTHR10000">
    <property type="entry name" value="PHOSPHOSERINE PHOSPHATASE"/>
    <property type="match status" value="1"/>
</dbReference>
<reference evidence="2" key="1">
    <citation type="journal article" date="2019" name="Int. J. Syst. Evol. Microbiol.">
        <title>The Global Catalogue of Microorganisms (GCM) 10K type strain sequencing project: providing services to taxonomists for standard genome sequencing and annotation.</title>
        <authorList>
            <consortium name="The Broad Institute Genomics Platform"/>
            <consortium name="The Broad Institute Genome Sequencing Center for Infectious Disease"/>
            <person name="Wu L."/>
            <person name="Ma J."/>
        </authorList>
    </citation>
    <scope>NUCLEOTIDE SEQUENCE [LARGE SCALE GENOMIC DNA]</scope>
    <source>
        <strain evidence="2">WYCCWR 12678</strain>
    </source>
</reference>
<dbReference type="Gene3D" id="3.40.50.1000">
    <property type="entry name" value="HAD superfamily/HAD-like"/>
    <property type="match status" value="1"/>
</dbReference>
<dbReference type="NCBIfam" id="TIGR01484">
    <property type="entry name" value="HAD-SF-IIB"/>
    <property type="match status" value="1"/>
</dbReference>
<dbReference type="RefSeq" id="WP_380025584.1">
    <property type="nucleotide sequence ID" value="NZ_JBHSHC010000080.1"/>
</dbReference>
<dbReference type="InterPro" id="IPR000150">
    <property type="entry name" value="Cof"/>
</dbReference>
<proteinExistence type="predicted"/>
<dbReference type="SFLD" id="SFLDS00003">
    <property type="entry name" value="Haloacid_Dehalogenase"/>
    <property type="match status" value="1"/>
</dbReference>
<dbReference type="InterPro" id="IPR006379">
    <property type="entry name" value="HAD-SF_hydro_IIB"/>
</dbReference>
<dbReference type="CDD" id="cd07516">
    <property type="entry name" value="HAD_Pase"/>
    <property type="match status" value="1"/>
</dbReference>
<comment type="caution">
    <text evidence="1">The sequence shown here is derived from an EMBL/GenBank/DDBJ whole genome shotgun (WGS) entry which is preliminary data.</text>
</comment>
<dbReference type="Gene3D" id="3.30.1240.10">
    <property type="match status" value="1"/>
</dbReference>
<dbReference type="GO" id="GO:0016787">
    <property type="term" value="F:hydrolase activity"/>
    <property type="evidence" value="ECO:0007669"/>
    <property type="project" value="UniProtKB-KW"/>
</dbReference>
<dbReference type="Pfam" id="PF08282">
    <property type="entry name" value="Hydrolase_3"/>
    <property type="match status" value="1"/>
</dbReference>